<dbReference type="InParanoid" id="A0A371RGW0"/>
<accession>A0A371RGW0</accession>
<evidence type="ECO:0008006" key="3">
    <source>
        <dbReference type="Google" id="ProtNLM"/>
    </source>
</evidence>
<proteinExistence type="predicted"/>
<dbReference type="RefSeq" id="WP_116391322.1">
    <property type="nucleotide sequence ID" value="NZ_QUQO01000001.1"/>
</dbReference>
<gene>
    <name evidence="1" type="ORF">DX908_04995</name>
</gene>
<keyword evidence="2" id="KW-1185">Reference proteome</keyword>
<dbReference type="EMBL" id="QUQO01000001">
    <property type="protein sequence ID" value="RFB04689.1"/>
    <property type="molecule type" value="Genomic_DNA"/>
</dbReference>
<sequence length="138" mass="15267">MKEIARFYEAEEAQIAVGYLRAQGFDVQLADERTLGAQPHLSIGLGGYRLLARQQDAHMASIALDEVRGEPSRRPYLTGQTCEACGEERLTRIRDPLISLVSFMLSFGGLFPFAPATKNLRCTACGHRQPAEPDEEEA</sequence>
<protein>
    <recommendedName>
        <fullName evidence="3">DUF2007 domain-containing protein</fullName>
    </recommendedName>
</protein>
<dbReference type="AlphaFoldDB" id="A0A371RGW0"/>
<comment type="caution">
    <text evidence="1">The sequence shown here is derived from an EMBL/GenBank/DDBJ whole genome shotgun (WGS) entry which is preliminary data.</text>
</comment>
<evidence type="ECO:0000313" key="2">
    <source>
        <dbReference type="Proteomes" id="UP000264589"/>
    </source>
</evidence>
<dbReference type="OrthoDB" id="7193402at2"/>
<name>A0A371RGW0_9PROT</name>
<evidence type="ECO:0000313" key="1">
    <source>
        <dbReference type="EMBL" id="RFB04689.1"/>
    </source>
</evidence>
<dbReference type="Proteomes" id="UP000264589">
    <property type="component" value="Unassembled WGS sequence"/>
</dbReference>
<reference evidence="1 2" key="1">
    <citation type="submission" date="2018-08" db="EMBL/GenBank/DDBJ databases">
        <title>Parvularcula sp. SM1705, isolated from surface water of the South Sea China.</title>
        <authorList>
            <person name="Sun L."/>
        </authorList>
    </citation>
    <scope>NUCLEOTIDE SEQUENCE [LARGE SCALE GENOMIC DNA]</scope>
    <source>
        <strain evidence="1 2">SM1705</strain>
    </source>
</reference>
<organism evidence="1 2">
    <name type="scientific">Parvularcula marina</name>
    <dbReference type="NCBI Taxonomy" id="2292771"/>
    <lineage>
        <taxon>Bacteria</taxon>
        <taxon>Pseudomonadati</taxon>
        <taxon>Pseudomonadota</taxon>
        <taxon>Alphaproteobacteria</taxon>
        <taxon>Parvularculales</taxon>
        <taxon>Parvularculaceae</taxon>
        <taxon>Parvularcula</taxon>
    </lineage>
</organism>